<sequence>MLGFVVRRLRGRLPLAAAVLLTVLITTTVLTALFAFTRGVGEAGLREALRGPGRERTAVLLTADRTASSRPEDDRTVRTFADELFAPLPTGVETLARSRPYALPGRPSPGKDAADLTLLASLDRERVRLLAGQWPQAAGGPDGAAGGGARPGVAVPRAALVRLGLTEAALPAEVRLEDRYGGAPLTVLVTGVYQAADAEDPYWRLDPLGGREMQVASFTTYGPLLVDDSAFTAGGVPQESRGWQLGADFSSVRVSGAEEIRVRAAGLAPGSRSPELKVPAGFQVKTELDALLGELRSGQAVARSTLLVGALQLAVLASAALLLVSRLLTDRQEGERVLLTARGASRPRLGALGAAESLLLALPAALLAPLLAPPLTGLLAGFGPLARIPLDTSGTWLLWPVAALCALGCVLLTALPAVLRGAGAAALRHSGRRQALVAGAARSGVDLALVALAVLAYQQLARYSGDGAGSGAAGEAAHGSGVDPVLVAAPTLALCAGTLLVLRLLPFAARLGGRMAARGRALGPALVGWQLARRPGRATGPVLLLVLAVSSGVLALGQHTAWSASQRDQADFATAGGLRISGSELTALGRGGRYAALPGGERLIPVVRTKQELPGGRAAQVLALDAAAAAERVPLRADLRDGRPVRDLFAPLAGAGTASATASGAAAGTTADAPDPHGIALPGVPRRIDVEVSVRAPKDGGRAGLGLLLRDRFGLTYRTPMLQLPSSGDGAVSVDVDALAGAPVGSAAAPLSVAGLLFSYGTENPGPGGPDAAGELTVRRFAVADAPDGEARPVPLPGEARPWSLNTPALTSGTPVAELLPAGQDGPALLRLRYRGGADTLGGVRIGLLPGAAPAAEIPGVATRRYLAAVGAAVGDLVPVPLGGATVQVRITAAVGSLPVAGDTALVVDLGAAGRLLAADGGRDLPAAAEWWLPAASADDPAPARAAAELRAGAGAQHVEVREEVAAGLLDDPLSAGPQSALAALAVASALLAAIGFGACAAAARRERAREFAVLLALGAPRRSLVRTAAAESCLLVGLGTAVGVGLGAAIVHLVVPLLVLTPAARPPVPPVLVDLPGGRTLLLAAAIAAVPLLSAVAGARGDRSVRGAGARLRRLEEM</sequence>
<evidence type="ECO:0000256" key="7">
    <source>
        <dbReference type="SAM" id="Phobius"/>
    </source>
</evidence>
<dbReference type="RefSeq" id="WP_031151217.1">
    <property type="nucleotide sequence ID" value="NZ_BNEE01000004.1"/>
</dbReference>
<feature type="transmembrane region" description="Helical" evidence="7">
    <location>
        <begin position="397"/>
        <end position="423"/>
    </location>
</feature>
<feature type="domain" description="ABC3 transporter permease C-terminal" evidence="8">
    <location>
        <begin position="985"/>
        <end position="1097"/>
    </location>
</feature>
<feature type="transmembrane region" description="Helical" evidence="7">
    <location>
        <begin position="435"/>
        <end position="457"/>
    </location>
</feature>
<keyword evidence="4 7" id="KW-1133">Transmembrane helix</keyword>
<dbReference type="EMBL" id="BNEE01000004">
    <property type="protein sequence ID" value="GHI83619.1"/>
    <property type="molecule type" value="Genomic_DNA"/>
</dbReference>
<protein>
    <recommendedName>
        <fullName evidence="8">ABC3 transporter permease C-terminal domain-containing protein</fullName>
    </recommendedName>
</protein>
<keyword evidence="10" id="KW-1185">Reference proteome</keyword>
<keyword evidence="5 7" id="KW-0472">Membrane</keyword>
<gene>
    <name evidence="9" type="ORF">Sxan_09830</name>
</gene>
<accession>A0A919GXR3</accession>
<feature type="transmembrane region" description="Helical" evidence="7">
    <location>
        <begin position="349"/>
        <end position="372"/>
    </location>
</feature>
<feature type="transmembrane region" description="Helical" evidence="7">
    <location>
        <begin position="485"/>
        <end position="505"/>
    </location>
</feature>
<evidence type="ECO:0000256" key="4">
    <source>
        <dbReference type="ARBA" id="ARBA00022989"/>
    </source>
</evidence>
<comment type="subcellular location">
    <subcellularLocation>
        <location evidence="1">Cell membrane</location>
        <topology evidence="1">Multi-pass membrane protein</topology>
    </subcellularLocation>
</comment>
<feature type="transmembrane region" description="Helical" evidence="7">
    <location>
        <begin position="981"/>
        <end position="1004"/>
    </location>
</feature>
<dbReference type="GO" id="GO:0005886">
    <property type="term" value="C:plasma membrane"/>
    <property type="evidence" value="ECO:0007669"/>
    <property type="project" value="UniProtKB-SubCell"/>
</dbReference>
<dbReference type="OrthoDB" id="5101691at2"/>
<dbReference type="Proteomes" id="UP000600026">
    <property type="component" value="Unassembled WGS sequence"/>
</dbReference>
<evidence type="ECO:0000259" key="8">
    <source>
        <dbReference type="Pfam" id="PF02687"/>
    </source>
</evidence>
<comment type="caution">
    <text evidence="9">The sequence shown here is derived from an EMBL/GenBank/DDBJ whole genome shotgun (WGS) entry which is preliminary data.</text>
</comment>
<feature type="transmembrane region" description="Helical" evidence="7">
    <location>
        <begin position="1081"/>
        <end position="1100"/>
    </location>
</feature>
<comment type="similarity">
    <text evidence="6">Belongs to the ABC-4 integral membrane protein family.</text>
</comment>
<evidence type="ECO:0000256" key="3">
    <source>
        <dbReference type="ARBA" id="ARBA00022692"/>
    </source>
</evidence>
<keyword evidence="3 7" id="KW-0812">Transmembrane</keyword>
<feature type="transmembrane region" description="Helical" evidence="7">
    <location>
        <begin position="306"/>
        <end position="328"/>
    </location>
</feature>
<organism evidence="9 10">
    <name type="scientific">Streptomyces xanthophaeus</name>
    <dbReference type="NCBI Taxonomy" id="67385"/>
    <lineage>
        <taxon>Bacteria</taxon>
        <taxon>Bacillati</taxon>
        <taxon>Actinomycetota</taxon>
        <taxon>Actinomycetes</taxon>
        <taxon>Kitasatosporales</taxon>
        <taxon>Streptomycetaceae</taxon>
        <taxon>Streptomyces</taxon>
    </lineage>
</organism>
<dbReference type="InterPro" id="IPR050250">
    <property type="entry name" value="Macrolide_Exporter_MacB"/>
</dbReference>
<reference evidence="9" key="1">
    <citation type="submission" date="2020-09" db="EMBL/GenBank/DDBJ databases">
        <title>Whole genome shotgun sequence of Streptomyces xanthophaeus NBRC 12829.</title>
        <authorList>
            <person name="Komaki H."/>
            <person name="Tamura T."/>
        </authorList>
    </citation>
    <scope>NUCLEOTIDE SEQUENCE</scope>
    <source>
        <strain evidence="9">NBRC 12829</strain>
    </source>
</reference>
<dbReference type="Pfam" id="PF02687">
    <property type="entry name" value="FtsX"/>
    <property type="match status" value="1"/>
</dbReference>
<feature type="transmembrane region" description="Helical" evidence="7">
    <location>
        <begin position="542"/>
        <end position="562"/>
    </location>
</feature>
<evidence type="ECO:0000313" key="10">
    <source>
        <dbReference type="Proteomes" id="UP000600026"/>
    </source>
</evidence>
<evidence type="ECO:0000313" key="9">
    <source>
        <dbReference type="EMBL" id="GHI83619.1"/>
    </source>
</evidence>
<evidence type="ECO:0000256" key="5">
    <source>
        <dbReference type="ARBA" id="ARBA00023136"/>
    </source>
</evidence>
<name>A0A919GXR3_9ACTN</name>
<proteinExistence type="inferred from homology"/>
<feature type="transmembrane region" description="Helical" evidence="7">
    <location>
        <begin position="1033"/>
        <end position="1061"/>
    </location>
</feature>
<dbReference type="PANTHER" id="PTHR30572:SF4">
    <property type="entry name" value="ABC TRANSPORTER PERMEASE YTRF"/>
    <property type="match status" value="1"/>
</dbReference>
<dbReference type="GO" id="GO:0022857">
    <property type="term" value="F:transmembrane transporter activity"/>
    <property type="evidence" value="ECO:0007669"/>
    <property type="project" value="TreeGrafter"/>
</dbReference>
<evidence type="ECO:0000256" key="2">
    <source>
        <dbReference type="ARBA" id="ARBA00022475"/>
    </source>
</evidence>
<dbReference type="InterPro" id="IPR003838">
    <property type="entry name" value="ABC3_permease_C"/>
</dbReference>
<dbReference type="PANTHER" id="PTHR30572">
    <property type="entry name" value="MEMBRANE COMPONENT OF TRANSPORTER-RELATED"/>
    <property type="match status" value="1"/>
</dbReference>
<dbReference type="AlphaFoldDB" id="A0A919GXR3"/>
<keyword evidence="2" id="KW-1003">Cell membrane</keyword>
<evidence type="ECO:0000256" key="1">
    <source>
        <dbReference type="ARBA" id="ARBA00004651"/>
    </source>
</evidence>
<evidence type="ECO:0000256" key="6">
    <source>
        <dbReference type="ARBA" id="ARBA00038076"/>
    </source>
</evidence>